<dbReference type="Proteomes" id="UP000268162">
    <property type="component" value="Unassembled WGS sequence"/>
</dbReference>
<proteinExistence type="inferred from homology"/>
<dbReference type="STRING" id="215637.A0A4Q0A0P7"/>
<dbReference type="GO" id="GO:0005730">
    <property type="term" value="C:nucleolus"/>
    <property type="evidence" value="ECO:0007669"/>
    <property type="project" value="TreeGrafter"/>
</dbReference>
<accession>A0A4Q0A0P7</accession>
<dbReference type="PANTHER" id="PTHR12687:SF4">
    <property type="entry name" value="NUCLEOLAR COMPLEX PROTEIN 2 HOMOLOG"/>
    <property type="match status" value="1"/>
</dbReference>
<name>A0A4Q0A0P7_9FUNG</name>
<dbReference type="AlphaFoldDB" id="A0A4Q0A0P7"/>
<gene>
    <name evidence="4" type="ORF">BJ085DRAFT_19300</name>
</gene>
<evidence type="ECO:0000313" key="4">
    <source>
        <dbReference type="EMBL" id="RKP39623.1"/>
    </source>
</evidence>
<dbReference type="GO" id="GO:0030690">
    <property type="term" value="C:Noc1p-Noc2p complex"/>
    <property type="evidence" value="ECO:0007669"/>
    <property type="project" value="TreeGrafter"/>
</dbReference>
<evidence type="ECO:0000313" key="5">
    <source>
        <dbReference type="Proteomes" id="UP000268162"/>
    </source>
</evidence>
<keyword evidence="5" id="KW-1185">Reference proteome</keyword>
<dbReference type="EMBL" id="ML002257">
    <property type="protein sequence ID" value="RKP39623.1"/>
    <property type="molecule type" value="Genomic_DNA"/>
</dbReference>
<organism evidence="4 5">
    <name type="scientific">Dimargaris cristalligena</name>
    <dbReference type="NCBI Taxonomy" id="215637"/>
    <lineage>
        <taxon>Eukaryota</taxon>
        <taxon>Fungi</taxon>
        <taxon>Fungi incertae sedis</taxon>
        <taxon>Zoopagomycota</taxon>
        <taxon>Kickxellomycotina</taxon>
        <taxon>Dimargaritomycetes</taxon>
        <taxon>Dimargaritales</taxon>
        <taxon>Dimargaritaceae</taxon>
        <taxon>Dimargaris</taxon>
    </lineage>
</organism>
<dbReference type="Pfam" id="PF03715">
    <property type="entry name" value="Noc2"/>
    <property type="match status" value="1"/>
</dbReference>
<evidence type="ECO:0000256" key="1">
    <source>
        <dbReference type="ARBA" id="ARBA00004123"/>
    </source>
</evidence>
<comment type="similarity">
    <text evidence="2">Belongs to the NOC2 family.</text>
</comment>
<sequence length="541" mass="62287">MEAEDDDTEVRGSASASKGPLRVTDAMVNQWVSQITKNYDQSAFKSLITAFRWAVQPPSSGAHSGPVYKIESDSVYQKVVTEAMRCTPLYLRHRMPLDIPYSHEPTTKPTHNESKLRDLMSSGKGNKADRNLLRSYLWTWLHLCENTHDSGMIRFILQEARPMLHYFLSIKSAQRFVLRVLYEFASVNAPDEAVQVAAFMLLRQIVMEFPRQFYEPVCKSVYVWFTRAAKNLTPHTLGAINLMAQFGVELYGINRTLGYQLAFSYLRQLAIHLRNARTAESREAVLTIYNWQFISCLRFWTDVLASHAEPEPEALIGVVQPTQRAIRADLRSLIYPLAQLINGTARLNSNYYYFPLRFHCVRMMNQLARATGTFIPTGGLLLDVLYHPEMSRKVHTVSKKPMDFNFVLKAPEEYERTLAYVVGCLEQTNDLAVEHLYTHAKNIAFPEMSGTLIAELKRFIRKRKLVRYEKSVEGLLRALKKHRQFIETERSARSWTPKDFTAVKTFLATTPVEQTPFGEFYKSYSSVKRMQIEAIQMSETK</sequence>
<protein>
    <submittedName>
        <fullName evidence="4">Noc2p family-domain-containing protein</fullName>
    </submittedName>
</protein>
<dbReference type="InterPro" id="IPR005343">
    <property type="entry name" value="Noc2"/>
</dbReference>
<dbReference type="GO" id="GO:0042273">
    <property type="term" value="P:ribosomal large subunit biogenesis"/>
    <property type="evidence" value="ECO:0007669"/>
    <property type="project" value="TreeGrafter"/>
</dbReference>
<comment type="subcellular location">
    <subcellularLocation>
        <location evidence="1">Nucleus</location>
    </subcellularLocation>
</comment>
<dbReference type="PANTHER" id="PTHR12687">
    <property type="entry name" value="NUCLEOLAR COMPLEX 2 AND RAD4-RELATED"/>
    <property type="match status" value="1"/>
</dbReference>
<reference evidence="5" key="1">
    <citation type="journal article" date="2018" name="Nat. Microbiol.">
        <title>Leveraging single-cell genomics to expand the fungal tree of life.</title>
        <authorList>
            <person name="Ahrendt S.R."/>
            <person name="Quandt C.A."/>
            <person name="Ciobanu D."/>
            <person name="Clum A."/>
            <person name="Salamov A."/>
            <person name="Andreopoulos B."/>
            <person name="Cheng J.F."/>
            <person name="Woyke T."/>
            <person name="Pelin A."/>
            <person name="Henrissat B."/>
            <person name="Reynolds N.K."/>
            <person name="Benny G.L."/>
            <person name="Smith M.E."/>
            <person name="James T.Y."/>
            <person name="Grigoriev I.V."/>
        </authorList>
    </citation>
    <scope>NUCLEOTIDE SEQUENCE [LARGE SCALE GENOMIC DNA]</scope>
    <source>
        <strain evidence="5">RSA 468</strain>
    </source>
</reference>
<dbReference type="GO" id="GO:0030691">
    <property type="term" value="C:Noc2p-Noc3p complex"/>
    <property type="evidence" value="ECO:0007669"/>
    <property type="project" value="TreeGrafter"/>
</dbReference>
<keyword evidence="3" id="KW-0539">Nucleus</keyword>
<evidence type="ECO:0000256" key="2">
    <source>
        <dbReference type="ARBA" id="ARBA00005907"/>
    </source>
</evidence>
<dbReference type="GO" id="GO:0005654">
    <property type="term" value="C:nucleoplasm"/>
    <property type="evidence" value="ECO:0007669"/>
    <property type="project" value="TreeGrafter"/>
</dbReference>
<evidence type="ECO:0000256" key="3">
    <source>
        <dbReference type="ARBA" id="ARBA00023242"/>
    </source>
</evidence>